<evidence type="ECO:0000313" key="2">
    <source>
        <dbReference type="EMBL" id="URE01649.1"/>
    </source>
</evidence>
<dbReference type="Proteomes" id="UP001055439">
    <property type="component" value="Chromosome 5"/>
</dbReference>
<keyword evidence="1" id="KW-0472">Membrane</keyword>
<organism evidence="2 3">
    <name type="scientific">Musa troglodytarum</name>
    <name type="common">fe'i banana</name>
    <dbReference type="NCBI Taxonomy" id="320322"/>
    <lineage>
        <taxon>Eukaryota</taxon>
        <taxon>Viridiplantae</taxon>
        <taxon>Streptophyta</taxon>
        <taxon>Embryophyta</taxon>
        <taxon>Tracheophyta</taxon>
        <taxon>Spermatophyta</taxon>
        <taxon>Magnoliopsida</taxon>
        <taxon>Liliopsida</taxon>
        <taxon>Zingiberales</taxon>
        <taxon>Musaceae</taxon>
        <taxon>Musa</taxon>
    </lineage>
</organism>
<gene>
    <name evidence="2" type="ORF">MUK42_18968</name>
</gene>
<feature type="transmembrane region" description="Helical" evidence="1">
    <location>
        <begin position="7"/>
        <end position="30"/>
    </location>
</feature>
<evidence type="ECO:0000256" key="1">
    <source>
        <dbReference type="SAM" id="Phobius"/>
    </source>
</evidence>
<accession>A0A9E7FT08</accession>
<dbReference type="EMBL" id="CP097507">
    <property type="protein sequence ID" value="URE01649.1"/>
    <property type="molecule type" value="Genomic_DNA"/>
</dbReference>
<keyword evidence="1" id="KW-0812">Transmembrane</keyword>
<reference evidence="2" key="1">
    <citation type="submission" date="2022-05" db="EMBL/GenBank/DDBJ databases">
        <title>The Musa troglodytarum L. genome provides insights into the mechanism of non-climacteric behaviour and enrichment of carotenoids.</title>
        <authorList>
            <person name="Wang J."/>
        </authorList>
    </citation>
    <scope>NUCLEOTIDE SEQUENCE</scope>
    <source>
        <tissue evidence="2">Leaf</tissue>
    </source>
</reference>
<keyword evidence="1" id="KW-1133">Transmembrane helix</keyword>
<name>A0A9E7FT08_9LILI</name>
<protein>
    <submittedName>
        <fullName evidence="2">Uncharacterized protein</fullName>
    </submittedName>
</protein>
<dbReference type="AlphaFoldDB" id="A0A9E7FT08"/>
<sequence length="33" mass="3732">MRTNGKAVVLHTLVFFALYSIIIVALRLHIYTG</sequence>
<keyword evidence="3" id="KW-1185">Reference proteome</keyword>
<dbReference type="OrthoDB" id="652307at2759"/>
<dbReference type="InterPro" id="IPR021775">
    <property type="entry name" value="DUF3339"/>
</dbReference>
<dbReference type="Pfam" id="PF11820">
    <property type="entry name" value="DUF3339"/>
    <property type="match status" value="1"/>
</dbReference>
<evidence type="ECO:0000313" key="3">
    <source>
        <dbReference type="Proteomes" id="UP001055439"/>
    </source>
</evidence>
<proteinExistence type="predicted"/>